<proteinExistence type="predicted"/>
<gene>
    <name evidence="3" type="primary">LOC116189463</name>
</gene>
<dbReference type="Gene3D" id="1.25.40.10">
    <property type="entry name" value="Tetratricopeptide repeat domain"/>
    <property type="match status" value="1"/>
</dbReference>
<sequence>MGKSISSSVRLQGLTRIFSSSTDKLHRQSPRQAKPPRVEPRKSSRPAGALQKQILNQPAKKESTTMKGAGTAASPDPDGVGRSKLSQVVSDCVRRWFLDTLKEAKAGNSGMQVLVGQMYNSGYGVAKDPQKGRAWINKALKNRSSGWKVGEKQPGYNASDSDSDVKGDAD</sequence>
<dbReference type="InterPro" id="IPR006597">
    <property type="entry name" value="Sel1-like"/>
</dbReference>
<evidence type="ECO:0000313" key="2">
    <source>
        <dbReference type="Proteomes" id="UP000515151"/>
    </source>
</evidence>
<protein>
    <submittedName>
        <fullName evidence="3">Uncharacterized protein LOC116189463 isoform X1</fullName>
    </submittedName>
</protein>
<dbReference type="GeneID" id="116189463"/>
<feature type="region of interest" description="Disordered" evidence="1">
    <location>
        <begin position="17"/>
        <end position="84"/>
    </location>
</feature>
<dbReference type="PANTHER" id="PTHR36792">
    <property type="entry name" value="EXPRESSED PROTEIN"/>
    <property type="match status" value="1"/>
</dbReference>
<evidence type="ECO:0000313" key="3">
    <source>
        <dbReference type="RefSeq" id="XP_031374997.1"/>
    </source>
</evidence>
<dbReference type="PANTHER" id="PTHR36792:SF5">
    <property type="entry name" value="SEL1 REPEAT PROTEIN"/>
    <property type="match status" value="1"/>
</dbReference>
<feature type="region of interest" description="Disordered" evidence="1">
    <location>
        <begin position="141"/>
        <end position="170"/>
    </location>
</feature>
<dbReference type="SMART" id="SM00671">
    <property type="entry name" value="SEL1"/>
    <property type="match status" value="1"/>
</dbReference>
<dbReference type="OrthoDB" id="2384430at2759"/>
<dbReference type="SUPFAM" id="SSF81901">
    <property type="entry name" value="HCP-like"/>
    <property type="match status" value="1"/>
</dbReference>
<accession>A0A6P8BVN1</accession>
<dbReference type="InterPro" id="IPR011990">
    <property type="entry name" value="TPR-like_helical_dom_sf"/>
</dbReference>
<reference evidence="3" key="2">
    <citation type="submission" date="2025-08" db="UniProtKB">
        <authorList>
            <consortium name="RefSeq"/>
        </authorList>
    </citation>
    <scope>IDENTIFICATION</scope>
    <source>
        <tissue evidence="3">Leaf</tissue>
    </source>
</reference>
<evidence type="ECO:0000256" key="1">
    <source>
        <dbReference type="SAM" id="MobiDB-lite"/>
    </source>
</evidence>
<dbReference type="Proteomes" id="UP000515151">
    <property type="component" value="Chromosome 8"/>
</dbReference>
<name>A0A6P8BVN1_PUNGR</name>
<dbReference type="RefSeq" id="XP_031374997.1">
    <property type="nucleotide sequence ID" value="XM_031519137.1"/>
</dbReference>
<reference evidence="2" key="1">
    <citation type="journal article" date="2020" name="Plant Biotechnol. J.">
        <title>The pomegranate (Punica granatum L.) draft genome dissects genetic divergence between soft- and hard-seeded cultivars.</title>
        <authorList>
            <person name="Luo X."/>
            <person name="Li H."/>
            <person name="Wu Z."/>
            <person name="Yao W."/>
            <person name="Zhao P."/>
            <person name="Cao D."/>
            <person name="Yu H."/>
            <person name="Li K."/>
            <person name="Poudel K."/>
            <person name="Zhao D."/>
            <person name="Zhang F."/>
            <person name="Xia X."/>
            <person name="Chen L."/>
            <person name="Wang Q."/>
            <person name="Jing D."/>
            <person name="Cao S."/>
        </authorList>
    </citation>
    <scope>NUCLEOTIDE SEQUENCE [LARGE SCALE GENOMIC DNA]</scope>
    <source>
        <strain evidence="2">cv. Tunisia</strain>
    </source>
</reference>
<organism evidence="2 3">
    <name type="scientific">Punica granatum</name>
    <name type="common">Pomegranate</name>
    <dbReference type="NCBI Taxonomy" id="22663"/>
    <lineage>
        <taxon>Eukaryota</taxon>
        <taxon>Viridiplantae</taxon>
        <taxon>Streptophyta</taxon>
        <taxon>Embryophyta</taxon>
        <taxon>Tracheophyta</taxon>
        <taxon>Spermatophyta</taxon>
        <taxon>Magnoliopsida</taxon>
        <taxon>eudicotyledons</taxon>
        <taxon>Gunneridae</taxon>
        <taxon>Pentapetalae</taxon>
        <taxon>rosids</taxon>
        <taxon>malvids</taxon>
        <taxon>Myrtales</taxon>
        <taxon>Lythraceae</taxon>
        <taxon>Punica</taxon>
    </lineage>
</organism>
<keyword evidence="2" id="KW-1185">Reference proteome</keyword>
<dbReference type="AlphaFoldDB" id="A0A6P8BVN1"/>